<proteinExistence type="predicted"/>
<comment type="caution">
    <text evidence="1">The sequence shown here is derived from an EMBL/GenBank/DDBJ whole genome shotgun (WGS) entry which is preliminary data.</text>
</comment>
<gene>
    <name evidence="1" type="ORF">R3P38DRAFT_3117584</name>
</gene>
<sequence length="131" mass="14690">MPSVLRTAICLLYPVEARASGLAAFFDESSEHAVADTTKSVRVTVRLEPCQKTSNFKLFVYSVNHGRVSPKRKLPASSKCSALKSPTHLGFRSLTEELPRRNRSFPLLFPTSGTLAHRRRTVFIIFQRAEV</sequence>
<protein>
    <recommendedName>
        <fullName evidence="3">Secreted protein</fullName>
    </recommendedName>
</protein>
<name>A0AAV9ZFV6_9AGAR</name>
<keyword evidence="2" id="KW-1185">Reference proteome</keyword>
<evidence type="ECO:0000313" key="2">
    <source>
        <dbReference type="Proteomes" id="UP001362999"/>
    </source>
</evidence>
<organism evidence="1 2">
    <name type="scientific">Favolaschia claudopus</name>
    <dbReference type="NCBI Taxonomy" id="2862362"/>
    <lineage>
        <taxon>Eukaryota</taxon>
        <taxon>Fungi</taxon>
        <taxon>Dikarya</taxon>
        <taxon>Basidiomycota</taxon>
        <taxon>Agaricomycotina</taxon>
        <taxon>Agaricomycetes</taxon>
        <taxon>Agaricomycetidae</taxon>
        <taxon>Agaricales</taxon>
        <taxon>Marasmiineae</taxon>
        <taxon>Mycenaceae</taxon>
        <taxon>Favolaschia</taxon>
    </lineage>
</organism>
<evidence type="ECO:0008006" key="3">
    <source>
        <dbReference type="Google" id="ProtNLM"/>
    </source>
</evidence>
<dbReference type="AlphaFoldDB" id="A0AAV9ZFV6"/>
<dbReference type="Proteomes" id="UP001362999">
    <property type="component" value="Unassembled WGS sequence"/>
</dbReference>
<reference evidence="1 2" key="1">
    <citation type="journal article" date="2024" name="J Genomics">
        <title>Draft genome sequencing and assembly of Favolaschia claudopus CIRM-BRFM 2984 isolated from oak limbs.</title>
        <authorList>
            <person name="Navarro D."/>
            <person name="Drula E."/>
            <person name="Chaduli D."/>
            <person name="Cazenave R."/>
            <person name="Ahrendt S."/>
            <person name="Wang J."/>
            <person name="Lipzen A."/>
            <person name="Daum C."/>
            <person name="Barry K."/>
            <person name="Grigoriev I.V."/>
            <person name="Favel A."/>
            <person name="Rosso M.N."/>
            <person name="Martin F."/>
        </authorList>
    </citation>
    <scope>NUCLEOTIDE SEQUENCE [LARGE SCALE GENOMIC DNA]</scope>
    <source>
        <strain evidence="1 2">CIRM-BRFM 2984</strain>
    </source>
</reference>
<accession>A0AAV9ZFV6</accession>
<evidence type="ECO:0000313" key="1">
    <source>
        <dbReference type="EMBL" id="KAK6980674.1"/>
    </source>
</evidence>
<dbReference type="EMBL" id="JAWWNJ010000157">
    <property type="protein sequence ID" value="KAK6980674.1"/>
    <property type="molecule type" value="Genomic_DNA"/>
</dbReference>